<reference evidence="2" key="1">
    <citation type="submission" date="2020-09" db="EMBL/GenBank/DDBJ databases">
        <title>Brevundimonas sp. LVF2 isolated from a puddle in Goettingen, Germany.</title>
        <authorList>
            <person name="Friedrich I."/>
            <person name="Klassen A."/>
            <person name="Hannes N."/>
            <person name="Schneider D."/>
            <person name="Hertel R."/>
            <person name="Daniel R."/>
        </authorList>
    </citation>
    <scope>NUCLEOTIDE SEQUENCE</scope>
    <source>
        <strain evidence="2">LVF2</strain>
    </source>
</reference>
<protein>
    <submittedName>
        <fullName evidence="2">Uncharacterized protein</fullName>
    </submittedName>
</protein>
<name>A0A975C3K8_9CAUL</name>
<sequence>MIRPDLDRLNPNLNEKALSAETLATVRRLVTVLLRGVLVADAYARAGQRLAEVGEDPLDMTFAFVEPDMYLEVWRGFLQDFETGLKTLLADARAEPAARAALTEFRDAFRSAVPAEPASSLNKRSMMAVFANQMELGLQDRAIRKLEAVTYLLVDGLPRAPLEELAGEDGAPADQGPESYNTMPGS</sequence>
<gene>
    <name evidence="2" type="ORF">IFJ75_08435</name>
</gene>
<evidence type="ECO:0000313" key="2">
    <source>
        <dbReference type="EMBL" id="QTC92855.1"/>
    </source>
</evidence>
<dbReference type="RefSeq" id="WP_207932135.1">
    <property type="nucleotide sequence ID" value="NZ_CP062222.1"/>
</dbReference>
<accession>A0A975C3K8</accession>
<proteinExistence type="predicted"/>
<evidence type="ECO:0000313" key="3">
    <source>
        <dbReference type="Proteomes" id="UP000663918"/>
    </source>
</evidence>
<dbReference type="AlphaFoldDB" id="A0A975C3K8"/>
<organism evidence="2 3">
    <name type="scientific">Brevundimonas goettingensis</name>
    <dbReference type="NCBI Taxonomy" id="2774190"/>
    <lineage>
        <taxon>Bacteria</taxon>
        <taxon>Pseudomonadati</taxon>
        <taxon>Pseudomonadota</taxon>
        <taxon>Alphaproteobacteria</taxon>
        <taxon>Caulobacterales</taxon>
        <taxon>Caulobacteraceae</taxon>
        <taxon>Brevundimonas</taxon>
    </lineage>
</organism>
<feature type="region of interest" description="Disordered" evidence="1">
    <location>
        <begin position="164"/>
        <end position="186"/>
    </location>
</feature>
<keyword evidence="3" id="KW-1185">Reference proteome</keyword>
<dbReference type="KEGG" id="bgoe:IFJ75_08435"/>
<dbReference type="Proteomes" id="UP000663918">
    <property type="component" value="Chromosome"/>
</dbReference>
<evidence type="ECO:0000256" key="1">
    <source>
        <dbReference type="SAM" id="MobiDB-lite"/>
    </source>
</evidence>
<dbReference type="EMBL" id="CP062222">
    <property type="protein sequence ID" value="QTC92855.1"/>
    <property type="molecule type" value="Genomic_DNA"/>
</dbReference>